<proteinExistence type="predicted"/>
<protein>
    <recommendedName>
        <fullName evidence="5">Secreted protein</fullName>
    </recommendedName>
</protein>
<organism evidence="3 4">
    <name type="scientific">Setaria viridis</name>
    <name type="common">Green bristlegrass</name>
    <name type="synonym">Setaria italica subsp. viridis</name>
    <dbReference type="NCBI Taxonomy" id="4556"/>
    <lineage>
        <taxon>Eukaryota</taxon>
        <taxon>Viridiplantae</taxon>
        <taxon>Streptophyta</taxon>
        <taxon>Embryophyta</taxon>
        <taxon>Tracheophyta</taxon>
        <taxon>Spermatophyta</taxon>
        <taxon>Magnoliopsida</taxon>
        <taxon>Liliopsida</taxon>
        <taxon>Poales</taxon>
        <taxon>Poaceae</taxon>
        <taxon>PACMAD clade</taxon>
        <taxon>Panicoideae</taxon>
        <taxon>Panicodae</taxon>
        <taxon>Paniceae</taxon>
        <taxon>Cenchrinae</taxon>
        <taxon>Setaria</taxon>
    </lineage>
</organism>
<dbReference type="Proteomes" id="UP000298652">
    <property type="component" value="Chromosome 9"/>
</dbReference>
<feature type="region of interest" description="Disordered" evidence="1">
    <location>
        <begin position="82"/>
        <end position="114"/>
    </location>
</feature>
<keyword evidence="4" id="KW-1185">Reference proteome</keyword>
<feature type="signal peptide" evidence="2">
    <location>
        <begin position="1"/>
        <end position="17"/>
    </location>
</feature>
<evidence type="ECO:0000256" key="2">
    <source>
        <dbReference type="SAM" id="SignalP"/>
    </source>
</evidence>
<evidence type="ECO:0000313" key="3">
    <source>
        <dbReference type="EMBL" id="TKV95289.1"/>
    </source>
</evidence>
<dbReference type="EMBL" id="CM016560">
    <property type="protein sequence ID" value="TKV95289.1"/>
    <property type="molecule type" value="Genomic_DNA"/>
</dbReference>
<evidence type="ECO:0000256" key="1">
    <source>
        <dbReference type="SAM" id="MobiDB-lite"/>
    </source>
</evidence>
<name>A0A4U6T1C8_SETVI</name>
<feature type="chain" id="PRO_5020621495" description="Secreted protein" evidence="2">
    <location>
        <begin position="18"/>
        <end position="114"/>
    </location>
</feature>
<evidence type="ECO:0000313" key="4">
    <source>
        <dbReference type="Proteomes" id="UP000298652"/>
    </source>
</evidence>
<feature type="compositionally biased region" description="Polar residues" evidence="1">
    <location>
        <begin position="104"/>
        <end position="114"/>
    </location>
</feature>
<dbReference type="AlphaFoldDB" id="A0A4U6T1C8"/>
<sequence length="114" mass="11933">MLHNICIVLLHLRNYLACLLLLSRPPRLGGSGREAMRRASVAQPAPKLGVWAPQMTQRVSCRSTDLPARGLGAGGDSACFRGSTGSKLGGGHHRRLGVPPATQPTPSSGTQGGR</sequence>
<accession>A0A4U6T1C8</accession>
<evidence type="ECO:0008006" key="5">
    <source>
        <dbReference type="Google" id="ProtNLM"/>
    </source>
</evidence>
<dbReference type="Gramene" id="TKV95289">
    <property type="protein sequence ID" value="TKV95289"/>
    <property type="gene ID" value="SEVIR_9G353500v2"/>
</dbReference>
<keyword evidence="2" id="KW-0732">Signal</keyword>
<gene>
    <name evidence="3" type="ORF">SEVIR_9G353500v2</name>
</gene>
<reference evidence="3" key="1">
    <citation type="submission" date="2019-03" db="EMBL/GenBank/DDBJ databases">
        <title>WGS assembly of Setaria viridis.</title>
        <authorList>
            <person name="Huang P."/>
            <person name="Jenkins J."/>
            <person name="Grimwood J."/>
            <person name="Barry K."/>
            <person name="Healey A."/>
            <person name="Mamidi S."/>
            <person name="Sreedasyam A."/>
            <person name="Shu S."/>
            <person name="Feldman M."/>
            <person name="Wu J."/>
            <person name="Yu Y."/>
            <person name="Chen C."/>
            <person name="Johnson J."/>
            <person name="Rokhsar D."/>
            <person name="Baxter I."/>
            <person name="Schmutz J."/>
            <person name="Brutnell T."/>
            <person name="Kellogg E."/>
        </authorList>
    </citation>
    <scope>NUCLEOTIDE SEQUENCE [LARGE SCALE GENOMIC DNA]</scope>
</reference>